<dbReference type="EMBL" id="CTRP01000003">
    <property type="protein sequence ID" value="CQR70758.1"/>
    <property type="molecule type" value="Genomic_DNA"/>
</dbReference>
<dbReference type="InterPro" id="IPR001387">
    <property type="entry name" value="Cro/C1-type_HTH"/>
</dbReference>
<dbReference type="InterPro" id="IPR010982">
    <property type="entry name" value="Lambda_DNA-bd_dom_sf"/>
</dbReference>
<keyword evidence="1" id="KW-0238">DNA-binding</keyword>
<keyword evidence="3" id="KW-0378">Hydrolase</keyword>
<name>A0A0U1KTK0_9FIRM</name>
<reference evidence="4" key="1">
    <citation type="submission" date="2015-03" db="EMBL/GenBank/DDBJ databases">
        <authorList>
            <person name="Nijsse Bart"/>
        </authorList>
    </citation>
    <scope>NUCLEOTIDE SEQUENCE [LARGE SCALE GENOMIC DNA]</scope>
</reference>
<dbReference type="SMART" id="SM00530">
    <property type="entry name" value="HTH_XRE"/>
    <property type="match status" value="1"/>
</dbReference>
<dbReference type="AlphaFoldDB" id="A0A0U1KTK0"/>
<dbReference type="EC" id="3.2.1.23" evidence="3"/>
<dbReference type="PROSITE" id="PS50943">
    <property type="entry name" value="HTH_CROC1"/>
    <property type="match status" value="1"/>
</dbReference>
<dbReference type="GO" id="GO:0003677">
    <property type="term" value="F:DNA binding"/>
    <property type="evidence" value="ECO:0007669"/>
    <property type="project" value="UniProtKB-KW"/>
</dbReference>
<evidence type="ECO:0000313" key="3">
    <source>
        <dbReference type="EMBL" id="CQR70758.1"/>
    </source>
</evidence>
<keyword evidence="4" id="KW-1185">Reference proteome</keyword>
<dbReference type="CDD" id="cd00093">
    <property type="entry name" value="HTH_XRE"/>
    <property type="match status" value="1"/>
</dbReference>
<evidence type="ECO:0000259" key="2">
    <source>
        <dbReference type="PROSITE" id="PS50943"/>
    </source>
</evidence>
<keyword evidence="3" id="KW-0326">Glycosidase</keyword>
<feature type="domain" description="HTH cro/C1-type" evidence="2">
    <location>
        <begin position="12"/>
        <end position="60"/>
    </location>
</feature>
<proteinExistence type="predicted"/>
<accession>A0A0U1KTK0</accession>
<dbReference type="Gene3D" id="1.10.260.40">
    <property type="entry name" value="lambda repressor-like DNA-binding domains"/>
    <property type="match status" value="1"/>
</dbReference>
<protein>
    <submittedName>
        <fullName evidence="3">Beta-galactosidase</fullName>
        <ecNumber evidence="3">3.2.1.23</ecNumber>
    </submittedName>
</protein>
<dbReference type="Pfam" id="PF01381">
    <property type="entry name" value="HTH_3"/>
    <property type="match status" value="1"/>
</dbReference>
<organism evidence="3 4">
    <name type="scientific">Sporomusa ovata</name>
    <dbReference type="NCBI Taxonomy" id="2378"/>
    <lineage>
        <taxon>Bacteria</taxon>
        <taxon>Bacillati</taxon>
        <taxon>Bacillota</taxon>
        <taxon>Negativicutes</taxon>
        <taxon>Selenomonadales</taxon>
        <taxon>Sporomusaceae</taxon>
        <taxon>Sporomusa</taxon>
    </lineage>
</organism>
<dbReference type="PANTHER" id="PTHR46558">
    <property type="entry name" value="TRACRIPTIONAL REGULATORY PROTEIN-RELATED-RELATED"/>
    <property type="match status" value="1"/>
</dbReference>
<sequence length="129" mass="14883">MKTLGEKIKLLRNKLTQEELAALLRVDRSTLASWEVNRREPDIATLCRIATFFQVSVDWLVNHKIEKETLPLRVPQIHEAASEYQSYIDQNWYKVITTAQAYGFEPSVVLQLLELNAKIALSLKNSNQK</sequence>
<dbReference type="GO" id="GO:0004565">
    <property type="term" value="F:beta-galactosidase activity"/>
    <property type="evidence" value="ECO:0007669"/>
    <property type="project" value="UniProtKB-EC"/>
</dbReference>
<evidence type="ECO:0000256" key="1">
    <source>
        <dbReference type="ARBA" id="ARBA00023125"/>
    </source>
</evidence>
<dbReference type="SUPFAM" id="SSF47413">
    <property type="entry name" value="lambda repressor-like DNA-binding domains"/>
    <property type="match status" value="1"/>
</dbReference>
<dbReference type="RefSeq" id="WP_021169481.1">
    <property type="nucleotide sequence ID" value="NZ_CTRP01000003.1"/>
</dbReference>
<dbReference type="PANTHER" id="PTHR46558:SF11">
    <property type="entry name" value="HTH-TYPE TRANSCRIPTIONAL REGULATOR XRE"/>
    <property type="match status" value="1"/>
</dbReference>
<evidence type="ECO:0000313" key="4">
    <source>
        <dbReference type="Proteomes" id="UP000049855"/>
    </source>
</evidence>
<dbReference type="Proteomes" id="UP000049855">
    <property type="component" value="Unassembled WGS sequence"/>
</dbReference>
<gene>
    <name evidence="3" type="ORF">SpAn4DRAFT_1736</name>
</gene>